<dbReference type="InterPro" id="IPR018490">
    <property type="entry name" value="cNMP-bd_dom_sf"/>
</dbReference>
<dbReference type="EMBL" id="JAAAHS010000228">
    <property type="protein sequence ID" value="NBE54545.1"/>
    <property type="molecule type" value="Genomic_DNA"/>
</dbReference>
<comment type="caution">
    <text evidence="2">The sequence shown here is derived from an EMBL/GenBank/DDBJ whole genome shotgun (WGS) entry which is preliminary data.</text>
</comment>
<dbReference type="CDD" id="cd00038">
    <property type="entry name" value="CAP_ED"/>
    <property type="match status" value="1"/>
</dbReference>
<dbReference type="InterPro" id="IPR000595">
    <property type="entry name" value="cNMP-bd_dom"/>
</dbReference>
<keyword evidence="3" id="KW-1185">Reference proteome</keyword>
<gene>
    <name evidence="2" type="ORF">GUY60_24615</name>
</gene>
<dbReference type="Proteomes" id="UP000598297">
    <property type="component" value="Unassembled WGS sequence"/>
</dbReference>
<dbReference type="RefSeq" id="WP_161701458.1">
    <property type="nucleotide sequence ID" value="NZ_JAAAHS010000228.1"/>
</dbReference>
<reference evidence="2" key="1">
    <citation type="submission" date="2020-01" db="EMBL/GenBank/DDBJ databases">
        <title>Whole-genome analyses of novel actinobacteria.</title>
        <authorList>
            <person name="Sahin N."/>
        </authorList>
    </citation>
    <scope>NUCLEOTIDE SEQUENCE</scope>
    <source>
        <strain evidence="2">YC537</strain>
    </source>
</reference>
<dbReference type="Gene3D" id="2.60.120.10">
    <property type="entry name" value="Jelly Rolls"/>
    <property type="match status" value="1"/>
</dbReference>
<evidence type="ECO:0000313" key="2">
    <source>
        <dbReference type="EMBL" id="NBE54545.1"/>
    </source>
</evidence>
<accession>A0A964UUB9</accession>
<organism evidence="2 3">
    <name type="scientific">Streptomyces boluensis</name>
    <dbReference type="NCBI Taxonomy" id="1775135"/>
    <lineage>
        <taxon>Bacteria</taxon>
        <taxon>Bacillati</taxon>
        <taxon>Actinomycetota</taxon>
        <taxon>Actinomycetes</taxon>
        <taxon>Kitasatosporales</taxon>
        <taxon>Streptomycetaceae</taxon>
        <taxon>Streptomyces</taxon>
    </lineage>
</organism>
<dbReference type="InterPro" id="IPR014710">
    <property type="entry name" value="RmlC-like_jellyroll"/>
</dbReference>
<evidence type="ECO:0000313" key="3">
    <source>
        <dbReference type="Proteomes" id="UP000598297"/>
    </source>
</evidence>
<protein>
    <submittedName>
        <fullName evidence="2">Cyclic nucleotide-binding domain-containing protein</fullName>
    </submittedName>
</protein>
<dbReference type="AlphaFoldDB" id="A0A964UUB9"/>
<feature type="domain" description="Cyclic nucleotide-binding" evidence="1">
    <location>
        <begin position="9"/>
        <end position="111"/>
    </location>
</feature>
<proteinExistence type="predicted"/>
<sequence length="154" mass="17166">MITTTTPRMSHALPADHRGALMSLAREVDIPPHTRLFNEGGRADHFWVVRSGAVALDMRVPGRQPVVIETLGFDELVGWSWLFRPHVWQLGAEAVGPVRAWEFDADKVREMCRDNPAMGESVAGWVGQVIAHRLQATRVRLLEVYSPYDSGVPG</sequence>
<dbReference type="OrthoDB" id="290916at2"/>
<name>A0A964UUB9_9ACTN</name>
<dbReference type="Pfam" id="PF00027">
    <property type="entry name" value="cNMP_binding"/>
    <property type="match status" value="1"/>
</dbReference>
<dbReference type="PROSITE" id="PS50042">
    <property type="entry name" value="CNMP_BINDING_3"/>
    <property type="match status" value="1"/>
</dbReference>
<evidence type="ECO:0000259" key="1">
    <source>
        <dbReference type="PROSITE" id="PS50042"/>
    </source>
</evidence>
<dbReference type="SUPFAM" id="SSF51206">
    <property type="entry name" value="cAMP-binding domain-like"/>
    <property type="match status" value="1"/>
</dbReference>